<organism evidence="5">
    <name type="scientific">Selaginella moellendorffii</name>
    <name type="common">Spikemoss</name>
    <dbReference type="NCBI Taxonomy" id="88036"/>
    <lineage>
        <taxon>Eukaryota</taxon>
        <taxon>Viridiplantae</taxon>
        <taxon>Streptophyta</taxon>
        <taxon>Embryophyta</taxon>
        <taxon>Tracheophyta</taxon>
        <taxon>Lycopodiopsida</taxon>
        <taxon>Selaginellales</taxon>
        <taxon>Selaginellaceae</taxon>
        <taxon>Selaginella</taxon>
    </lineage>
</organism>
<dbReference type="OrthoDB" id="1939643at2759"/>
<dbReference type="HOGENOM" id="CLU_158889_0_0_1"/>
<protein>
    <submittedName>
        <fullName evidence="4">Uncharacterized protein</fullName>
    </submittedName>
</protein>
<evidence type="ECO:0000313" key="5">
    <source>
        <dbReference type="Proteomes" id="UP000001514"/>
    </source>
</evidence>
<proteinExistence type="inferred from homology"/>
<dbReference type="InterPro" id="IPR028386">
    <property type="entry name" value="CENP-C/Mif2/cnp3"/>
</dbReference>
<keyword evidence="5" id="KW-1185">Reference proteome</keyword>
<reference evidence="4 5" key="1">
    <citation type="journal article" date="2011" name="Science">
        <title>The Selaginella genome identifies genetic changes associated with the evolution of vascular plants.</title>
        <authorList>
            <person name="Banks J.A."/>
            <person name="Nishiyama T."/>
            <person name="Hasebe M."/>
            <person name="Bowman J.L."/>
            <person name="Gribskov M."/>
            <person name="dePamphilis C."/>
            <person name="Albert V.A."/>
            <person name="Aono N."/>
            <person name="Aoyama T."/>
            <person name="Ambrose B.A."/>
            <person name="Ashton N.W."/>
            <person name="Axtell M.J."/>
            <person name="Barker E."/>
            <person name="Barker M.S."/>
            <person name="Bennetzen J.L."/>
            <person name="Bonawitz N.D."/>
            <person name="Chapple C."/>
            <person name="Cheng C."/>
            <person name="Correa L.G."/>
            <person name="Dacre M."/>
            <person name="DeBarry J."/>
            <person name="Dreyer I."/>
            <person name="Elias M."/>
            <person name="Engstrom E.M."/>
            <person name="Estelle M."/>
            <person name="Feng L."/>
            <person name="Finet C."/>
            <person name="Floyd S.K."/>
            <person name="Frommer W.B."/>
            <person name="Fujita T."/>
            <person name="Gramzow L."/>
            <person name="Gutensohn M."/>
            <person name="Harholt J."/>
            <person name="Hattori M."/>
            <person name="Heyl A."/>
            <person name="Hirai T."/>
            <person name="Hiwatashi Y."/>
            <person name="Ishikawa M."/>
            <person name="Iwata M."/>
            <person name="Karol K.G."/>
            <person name="Koehler B."/>
            <person name="Kolukisaoglu U."/>
            <person name="Kubo M."/>
            <person name="Kurata T."/>
            <person name="Lalonde S."/>
            <person name="Li K."/>
            <person name="Li Y."/>
            <person name="Litt A."/>
            <person name="Lyons E."/>
            <person name="Manning G."/>
            <person name="Maruyama T."/>
            <person name="Michael T.P."/>
            <person name="Mikami K."/>
            <person name="Miyazaki S."/>
            <person name="Morinaga S."/>
            <person name="Murata T."/>
            <person name="Mueller-Roeber B."/>
            <person name="Nelson D.R."/>
            <person name="Obara M."/>
            <person name="Oguri Y."/>
            <person name="Olmstead R.G."/>
            <person name="Onodera N."/>
            <person name="Petersen B.L."/>
            <person name="Pils B."/>
            <person name="Prigge M."/>
            <person name="Rensing S.A."/>
            <person name="Riano-Pachon D.M."/>
            <person name="Roberts A.W."/>
            <person name="Sato Y."/>
            <person name="Scheller H.V."/>
            <person name="Schulz B."/>
            <person name="Schulz C."/>
            <person name="Shakirov E.V."/>
            <person name="Shibagaki N."/>
            <person name="Shinohara N."/>
            <person name="Shippen D.E."/>
            <person name="Soerensen I."/>
            <person name="Sotooka R."/>
            <person name="Sugimoto N."/>
            <person name="Sugita M."/>
            <person name="Sumikawa N."/>
            <person name="Tanurdzic M."/>
            <person name="Theissen G."/>
            <person name="Ulvskov P."/>
            <person name="Wakazuki S."/>
            <person name="Weng J.K."/>
            <person name="Willats W.W."/>
            <person name="Wipf D."/>
            <person name="Wolf P.G."/>
            <person name="Yang L."/>
            <person name="Zimmer A.D."/>
            <person name="Zhu Q."/>
            <person name="Mitros T."/>
            <person name="Hellsten U."/>
            <person name="Loque D."/>
            <person name="Otillar R."/>
            <person name="Salamov A."/>
            <person name="Schmutz J."/>
            <person name="Shapiro H."/>
            <person name="Lindquist E."/>
            <person name="Lucas S."/>
            <person name="Rokhsar D."/>
            <person name="Grigoriev I.V."/>
        </authorList>
    </citation>
    <scope>NUCLEOTIDE SEQUENCE [LARGE SCALE GENOMIC DNA]</scope>
</reference>
<dbReference type="GO" id="GO:0000776">
    <property type="term" value="C:kinetochore"/>
    <property type="evidence" value="ECO:0007669"/>
    <property type="project" value="InterPro"/>
</dbReference>
<evidence type="ECO:0000256" key="2">
    <source>
        <dbReference type="ARBA" id="ARBA00010291"/>
    </source>
</evidence>
<dbReference type="GO" id="GO:0019237">
    <property type="term" value="F:centromeric DNA binding"/>
    <property type="evidence" value="ECO:0007669"/>
    <property type="project" value="InterPro"/>
</dbReference>
<dbReference type="GO" id="GO:0051382">
    <property type="term" value="P:kinetochore assembly"/>
    <property type="evidence" value="ECO:0007669"/>
    <property type="project" value="InterPro"/>
</dbReference>
<dbReference type="GO" id="GO:0005634">
    <property type="term" value="C:nucleus"/>
    <property type="evidence" value="ECO:0007669"/>
    <property type="project" value="UniProtKB-SubCell"/>
</dbReference>
<comment type="similarity">
    <text evidence="2">Belongs to the CENP-C/MIF2 family.</text>
</comment>
<accession>D8S711</accession>
<dbReference type="OMA" id="AESGMEW"/>
<dbReference type="PANTHER" id="PTHR16684:SF11">
    <property type="entry name" value="CENTROMERE PROTEIN C"/>
    <property type="match status" value="1"/>
</dbReference>
<feature type="non-terminal residue" evidence="4">
    <location>
        <position position="1"/>
    </location>
</feature>
<evidence type="ECO:0000256" key="1">
    <source>
        <dbReference type="ARBA" id="ARBA00004123"/>
    </source>
</evidence>
<dbReference type="InParanoid" id="D8S711"/>
<name>D8S711_SELML</name>
<sequence>PVQAESGMEWKNGRRCSTRYRSRPLEYWRGEKLLYGRVHKTMPTLIGIKHSSPMPPHPKRGEKPKEFKVESFVPDQFKHLVKLAAI</sequence>
<gene>
    <name evidence="4" type="ORF">SELMODRAFT_110537</name>
</gene>
<evidence type="ECO:0000256" key="3">
    <source>
        <dbReference type="ARBA" id="ARBA00023242"/>
    </source>
</evidence>
<evidence type="ECO:0000313" key="4">
    <source>
        <dbReference type="EMBL" id="EFJ19668.1"/>
    </source>
</evidence>
<dbReference type="KEGG" id="smo:SELMODRAFT_110537"/>
<dbReference type="Proteomes" id="UP000001514">
    <property type="component" value="Unassembled WGS sequence"/>
</dbReference>
<keyword evidence="3" id="KW-0539">Nucleus</keyword>
<dbReference type="AlphaFoldDB" id="D8S711"/>
<dbReference type="EMBL" id="GL377605">
    <property type="protein sequence ID" value="EFJ19668.1"/>
    <property type="molecule type" value="Genomic_DNA"/>
</dbReference>
<dbReference type="Gramene" id="EFJ19668">
    <property type="protein sequence ID" value="EFJ19668"/>
    <property type="gene ID" value="SELMODRAFT_110537"/>
</dbReference>
<dbReference type="eggNOG" id="ENOG502QR44">
    <property type="taxonomic scope" value="Eukaryota"/>
</dbReference>
<comment type="subcellular location">
    <subcellularLocation>
        <location evidence="1">Nucleus</location>
    </subcellularLocation>
</comment>
<dbReference type="PANTHER" id="PTHR16684">
    <property type="entry name" value="CENTROMERE PROTEIN C"/>
    <property type="match status" value="1"/>
</dbReference>